<dbReference type="EMBL" id="JBHTLK010000206">
    <property type="protein sequence ID" value="MFD1151060.1"/>
    <property type="molecule type" value="Genomic_DNA"/>
</dbReference>
<feature type="region of interest" description="Disordered" evidence="1">
    <location>
        <begin position="1"/>
        <end position="27"/>
    </location>
</feature>
<keyword evidence="3" id="KW-1185">Reference proteome</keyword>
<protein>
    <submittedName>
        <fullName evidence="2">Uncharacterized protein</fullName>
    </submittedName>
</protein>
<feature type="compositionally biased region" description="Polar residues" evidence="1">
    <location>
        <begin position="236"/>
        <end position="245"/>
    </location>
</feature>
<feature type="compositionally biased region" description="Polar residues" evidence="1">
    <location>
        <begin position="289"/>
        <end position="304"/>
    </location>
</feature>
<dbReference type="Proteomes" id="UP001597168">
    <property type="component" value="Unassembled WGS sequence"/>
</dbReference>
<feature type="compositionally biased region" description="Low complexity" evidence="1">
    <location>
        <begin position="256"/>
        <end position="284"/>
    </location>
</feature>
<accession>A0ABW3R295</accession>
<comment type="caution">
    <text evidence="2">The sequence shown here is derived from an EMBL/GenBank/DDBJ whole genome shotgun (WGS) entry which is preliminary data.</text>
</comment>
<evidence type="ECO:0000313" key="3">
    <source>
        <dbReference type="Proteomes" id="UP001597168"/>
    </source>
</evidence>
<organism evidence="2 3">
    <name type="scientific">Saccharothrix hoggarensis</name>
    <dbReference type="NCBI Taxonomy" id="913853"/>
    <lineage>
        <taxon>Bacteria</taxon>
        <taxon>Bacillati</taxon>
        <taxon>Actinomycetota</taxon>
        <taxon>Actinomycetes</taxon>
        <taxon>Pseudonocardiales</taxon>
        <taxon>Pseudonocardiaceae</taxon>
        <taxon>Saccharothrix</taxon>
    </lineage>
</organism>
<evidence type="ECO:0000313" key="2">
    <source>
        <dbReference type="EMBL" id="MFD1151060.1"/>
    </source>
</evidence>
<feature type="compositionally biased region" description="Gly residues" evidence="1">
    <location>
        <begin position="198"/>
        <end position="208"/>
    </location>
</feature>
<feature type="region of interest" description="Disordered" evidence="1">
    <location>
        <begin position="187"/>
        <end position="358"/>
    </location>
</feature>
<feature type="compositionally biased region" description="Gly residues" evidence="1">
    <location>
        <begin position="1"/>
        <end position="24"/>
    </location>
</feature>
<evidence type="ECO:0000256" key="1">
    <source>
        <dbReference type="SAM" id="MobiDB-lite"/>
    </source>
</evidence>
<sequence length="375" mass="35635">GAVGGQGGAVGGTGTGTGSGGGDGAIPVEAGADGKALIELDGLAVTAEVDPLTGEINLTVDDGEGEPQEYGVEFGEDEADRGVAGIPGMDNAVPLPADLPGDGAPGRAEPLIGTMPADAPGFTEPGFTEPVTTMPAEGGVAPAGVGEPVTTMPAGADPGFTPGFSEPVTTMPAAADPGFTPGFSEPVTTMPAAADSGFAGGASSGPGFQGSAPRFEPGFAAGFDQGLSQGFGPVNTEGTTSTSGASVLGGGPSGFDGADSVLGGSSSGSAESPWSSPSSGSADHGLADTNASQAGQPGSATLPSMQDGHSAGQPGGMAGGMAGGMMGGGMAGGGQQQGGGDDERSPSQWRTTGSLFDDDLSLSRVQSVLGDEGGR</sequence>
<name>A0ABW3R295_9PSEU</name>
<feature type="compositionally biased region" description="Gly residues" evidence="1">
    <location>
        <begin position="313"/>
        <end position="339"/>
    </location>
</feature>
<gene>
    <name evidence="2" type="ORF">ACFQ3T_28360</name>
</gene>
<reference evidence="3" key="1">
    <citation type="journal article" date="2019" name="Int. J. Syst. Evol. Microbiol.">
        <title>The Global Catalogue of Microorganisms (GCM) 10K type strain sequencing project: providing services to taxonomists for standard genome sequencing and annotation.</title>
        <authorList>
            <consortium name="The Broad Institute Genomics Platform"/>
            <consortium name="The Broad Institute Genome Sequencing Center for Infectious Disease"/>
            <person name="Wu L."/>
            <person name="Ma J."/>
        </authorList>
    </citation>
    <scope>NUCLEOTIDE SEQUENCE [LARGE SCALE GENOMIC DNA]</scope>
    <source>
        <strain evidence="3">CCUG 60214</strain>
    </source>
</reference>
<proteinExistence type="predicted"/>
<feature type="non-terminal residue" evidence="2">
    <location>
        <position position="1"/>
    </location>
</feature>